<evidence type="ECO:0000256" key="4">
    <source>
        <dbReference type="SAM" id="MobiDB-lite"/>
    </source>
</evidence>
<evidence type="ECO:0000313" key="6">
    <source>
        <dbReference type="Proteomes" id="UP000663843"/>
    </source>
</evidence>
<dbReference type="AlphaFoldDB" id="A0A8H3DCP5"/>
<dbReference type="SUPFAM" id="SSF58100">
    <property type="entry name" value="Bacterial hemolysins"/>
    <property type="match status" value="1"/>
</dbReference>
<sequence>MAPPQSQKQRSRNGCLPCRKRRKKCDEQLPQVLGLYLSLSEQLEPVPVDLSSAEANDSSSSSDSCDSILPAHLAVTGPHYSGIWPSAERAHSTYYGAQGLALLESVASHSHRSLPSIDNHVGAEEFARWDYARIYGPTVTWIPYNTGLSNDFDPDDAMPLIKQSIALLGDTKEPVFVEVQNFYLAFFARYYYDYASITDLIIYRARERFATSDCLKQGMLSTAVLFRANYENSGLTAPLRDHARELHSLAVKTLQVDLDNHTVSPWVKLSGVMELVNHDYYAGNLATYYHHLSQAASLVKMVLHSNSIDLLNLAGEHTFDIRLFAWCDIMGGMALSRPTLANYESDIPDPSVHRMVGEHHAHPDKGVEWIFGCPDVLAILLARTTSLRHASVSSEEKATRGKEIERLVRESQFGLVRAKTSIMRAARLAAQELWRHAAILYLHHAIFKSERNHSGVQDSVKQIIKIAGTLKVGVNPDCFLSVPYFINEFHPRVRSGIFAKAQGEIKISHHSSTCGYRPLATRPSQEYTIPMQDDLTYYKQRTVQISAKDPYGVLPQEQSLRSSLASFGDIRYFQSFCSKDLGSDTGPLNTAIVVFHNQASVKNTLESSRNESDESFWRMDSVKAHTLKKTGPLYNTYLNKIVPKLEQELHVSSSGSNAPPRSSENQPGPLGSEDGGPPLKRPRVESWGTVPDGSTGSSTSKLSQTPGTVPESTEWMRARIVQLEADLSAARAARDMSISEQDILRAAHEVEQRARREALLQKSAAEAALAQAEAEKNQFRSALEVALAVQAMQPNITGASDETMGEVKSLPPHSEETPGRVHDLYLEELQVELGTTELEDAQTTIQQLKAQVEQFKSELAATKEQLGSTQRSLEQKCASTLERYESTQDELKSYKSRLENERASLKKLKDALIPETRRCAQKWHVLGNCSKGIKNRPSTSKPSETQTATIEWLRAQIARLETELKSALTARNQYASERDAIRVAYEAEQRAHRETMSQKQAAEVALSREKAEQARLCSEFGGEPLHESMGGQEKPTRSCSGECVKSSERIKDLQQELKDTRERHLQEQRKTESDATVKLDEAKATIQKLNSDSKRLEADLQSTQDKLRSMQESMKSMGKECASAKLGTTELIDAKAAILRLQSDAEQSKFELASVREQLDSTRRLLESKEREYASVLKEHDGAKGKLETCKNRLENEQILVLKLRDMLISEAYKSLGASHESLRVIMRAMGIPPATELGNIGPK</sequence>
<dbReference type="Gene3D" id="1.10.287.1490">
    <property type="match status" value="1"/>
</dbReference>
<dbReference type="GO" id="GO:0000981">
    <property type="term" value="F:DNA-binding transcription factor activity, RNA polymerase II-specific"/>
    <property type="evidence" value="ECO:0007669"/>
    <property type="project" value="InterPro"/>
</dbReference>
<feature type="coiled-coil region" evidence="3">
    <location>
        <begin position="831"/>
        <end position="911"/>
    </location>
</feature>
<keyword evidence="3" id="KW-0175">Coiled coil</keyword>
<evidence type="ECO:0000313" key="5">
    <source>
        <dbReference type="EMBL" id="CAE6524785.1"/>
    </source>
</evidence>
<evidence type="ECO:0000256" key="2">
    <source>
        <dbReference type="ARBA" id="ARBA00023242"/>
    </source>
</evidence>
<feature type="region of interest" description="Disordered" evidence="4">
    <location>
        <begin position="799"/>
        <end position="818"/>
    </location>
</feature>
<feature type="coiled-coil region" evidence="3">
    <location>
        <begin position="1043"/>
        <end position="1120"/>
    </location>
</feature>
<accession>A0A8H3DCP5</accession>
<feature type="coiled-coil region" evidence="3">
    <location>
        <begin position="755"/>
        <end position="789"/>
    </location>
</feature>
<dbReference type="InterPro" id="IPR001138">
    <property type="entry name" value="Zn2Cys6_DnaBD"/>
</dbReference>
<evidence type="ECO:0000256" key="1">
    <source>
        <dbReference type="ARBA" id="ARBA00004123"/>
    </source>
</evidence>
<dbReference type="GO" id="GO:0008270">
    <property type="term" value="F:zinc ion binding"/>
    <property type="evidence" value="ECO:0007669"/>
    <property type="project" value="InterPro"/>
</dbReference>
<comment type="subcellular location">
    <subcellularLocation>
        <location evidence="1">Nucleus</location>
    </subcellularLocation>
</comment>
<evidence type="ECO:0000256" key="3">
    <source>
        <dbReference type="SAM" id="Coils"/>
    </source>
</evidence>
<feature type="coiled-coil region" evidence="3">
    <location>
        <begin position="950"/>
        <end position="977"/>
    </location>
</feature>
<dbReference type="CDD" id="cd00067">
    <property type="entry name" value="GAL4"/>
    <property type="match status" value="1"/>
</dbReference>
<proteinExistence type="predicted"/>
<dbReference type="PANTHER" id="PTHR37534:SF46">
    <property type="entry name" value="ZN(II)2CYS6 TRANSCRIPTION FACTOR (EUROFUNG)"/>
    <property type="match status" value="1"/>
</dbReference>
<dbReference type="SUPFAM" id="SSF57701">
    <property type="entry name" value="Zn2/Cys6 DNA-binding domain"/>
    <property type="match status" value="1"/>
</dbReference>
<protein>
    <submittedName>
        <fullName evidence="5">Uncharacterized protein</fullName>
    </submittedName>
</protein>
<dbReference type="InterPro" id="IPR021858">
    <property type="entry name" value="Fun_TF"/>
</dbReference>
<dbReference type="EMBL" id="CAJMWT010007359">
    <property type="protein sequence ID" value="CAE6524785.1"/>
    <property type="molecule type" value="Genomic_DNA"/>
</dbReference>
<feature type="region of interest" description="Disordered" evidence="4">
    <location>
        <begin position="649"/>
        <end position="713"/>
    </location>
</feature>
<feature type="coiled-coil region" evidence="3">
    <location>
        <begin position="1152"/>
        <end position="1179"/>
    </location>
</feature>
<feature type="region of interest" description="Disordered" evidence="4">
    <location>
        <begin position="1021"/>
        <end position="1043"/>
    </location>
</feature>
<organism evidence="5 6">
    <name type="scientific">Rhizoctonia solani</name>
    <dbReference type="NCBI Taxonomy" id="456999"/>
    <lineage>
        <taxon>Eukaryota</taxon>
        <taxon>Fungi</taxon>
        <taxon>Dikarya</taxon>
        <taxon>Basidiomycota</taxon>
        <taxon>Agaricomycotina</taxon>
        <taxon>Agaricomycetes</taxon>
        <taxon>Cantharellales</taxon>
        <taxon>Ceratobasidiaceae</taxon>
        <taxon>Rhizoctonia</taxon>
    </lineage>
</organism>
<comment type="caution">
    <text evidence="5">The sequence shown here is derived from an EMBL/GenBank/DDBJ whole genome shotgun (WGS) entry which is preliminary data.</text>
</comment>
<reference evidence="5" key="1">
    <citation type="submission" date="2021-01" db="EMBL/GenBank/DDBJ databases">
        <authorList>
            <person name="Kaushik A."/>
        </authorList>
    </citation>
    <scope>NUCLEOTIDE SEQUENCE</scope>
    <source>
        <strain evidence="5">AG2-2IIIB</strain>
    </source>
</reference>
<feature type="compositionally biased region" description="Polar residues" evidence="4">
    <location>
        <begin position="692"/>
        <end position="711"/>
    </location>
</feature>
<feature type="compositionally biased region" description="Low complexity" evidence="4">
    <location>
        <begin position="652"/>
        <end position="663"/>
    </location>
</feature>
<dbReference type="GO" id="GO:0005634">
    <property type="term" value="C:nucleus"/>
    <property type="evidence" value="ECO:0007669"/>
    <property type="project" value="UniProtKB-SubCell"/>
</dbReference>
<dbReference type="Proteomes" id="UP000663843">
    <property type="component" value="Unassembled WGS sequence"/>
</dbReference>
<keyword evidence="2" id="KW-0539">Nucleus</keyword>
<dbReference type="PANTHER" id="PTHR37534">
    <property type="entry name" value="TRANSCRIPTIONAL ACTIVATOR PROTEIN UGA3"/>
    <property type="match status" value="1"/>
</dbReference>
<name>A0A8H3DCP5_9AGAM</name>
<dbReference type="InterPro" id="IPR036864">
    <property type="entry name" value="Zn2-C6_fun-type_DNA-bd_sf"/>
</dbReference>
<gene>
    <name evidence="5" type="ORF">RDB_LOCUS170330</name>
</gene>
<dbReference type="Pfam" id="PF11951">
    <property type="entry name" value="Fungal_trans_2"/>
    <property type="match status" value="1"/>
</dbReference>